<feature type="region of interest" description="Disordered" evidence="2">
    <location>
        <begin position="260"/>
        <end position="311"/>
    </location>
</feature>
<dbReference type="RefSeq" id="WP_013189084.1">
    <property type="nucleotide sequence ID" value="NZ_CP068112.1"/>
</dbReference>
<dbReference type="PANTHER" id="PTHR34227">
    <property type="entry name" value="CHAPERONE PROTEIN YCDY"/>
    <property type="match status" value="1"/>
</dbReference>
<accession>A0A2X2YM48</accession>
<gene>
    <name evidence="3" type="ORF">NCTC11820_01573</name>
</gene>
<dbReference type="EMBL" id="UASJ01000001">
    <property type="protein sequence ID" value="SQB65506.1"/>
    <property type="molecule type" value="Genomic_DNA"/>
</dbReference>
<dbReference type="AlphaFoldDB" id="A0A2X2YM48"/>
<reference evidence="3 4" key="1">
    <citation type="submission" date="2018-06" db="EMBL/GenBank/DDBJ databases">
        <authorList>
            <consortium name="Pathogen Informatics"/>
            <person name="Doyle S."/>
        </authorList>
    </citation>
    <scope>NUCLEOTIDE SEQUENCE [LARGE SCALE GENOMIC DNA]</scope>
    <source>
        <strain evidence="3 4">NCTC11820</strain>
    </source>
</reference>
<dbReference type="InterPro" id="IPR036411">
    <property type="entry name" value="TorD-like_sf"/>
</dbReference>
<proteinExistence type="predicted"/>
<dbReference type="InterPro" id="IPR050289">
    <property type="entry name" value="TorD/DmsD_chaperones"/>
</dbReference>
<organism evidence="3 4">
    <name type="scientific">Mobiluncus curtisii</name>
    <dbReference type="NCBI Taxonomy" id="2051"/>
    <lineage>
        <taxon>Bacteria</taxon>
        <taxon>Bacillati</taxon>
        <taxon>Actinomycetota</taxon>
        <taxon>Actinomycetes</taxon>
        <taxon>Actinomycetales</taxon>
        <taxon>Actinomycetaceae</taxon>
        <taxon>Mobiluncus</taxon>
    </lineage>
</organism>
<protein>
    <submittedName>
        <fullName evidence="3">Uncharacterized component of anaerobic dehydrogenases</fullName>
    </submittedName>
</protein>
<feature type="compositionally biased region" description="Basic and acidic residues" evidence="2">
    <location>
        <begin position="298"/>
        <end position="311"/>
    </location>
</feature>
<name>A0A2X2YM48_9ACTO</name>
<dbReference type="OMA" id="MIDEWPL"/>
<dbReference type="GeneID" id="55565154"/>
<dbReference type="PANTHER" id="PTHR34227:SF1">
    <property type="entry name" value="DIMETHYL SULFOXIDE REDUCTASE CHAPERONE-RELATED"/>
    <property type="match status" value="1"/>
</dbReference>
<dbReference type="Proteomes" id="UP000250245">
    <property type="component" value="Unassembled WGS sequence"/>
</dbReference>
<evidence type="ECO:0000313" key="4">
    <source>
        <dbReference type="Proteomes" id="UP000250245"/>
    </source>
</evidence>
<sequence length="311" mass="34271">MSQLIDAPSLDTFAASFLVLGRLHLGHATPDTRREVYTNLSDWPFWNEPNPHPELASLHADAHTALTRGTDLLKRSWESHEEDSTIRMDQDFLYGVSATARVSPFESVHVGEEQLVFDTETIQVRWYYSQLGLRAPQLHTEPDDHLGLEFAFLSQGCQQMLSALDAGRIEDYHRVRDIVVAFTREHPLRWIPATLREAEVQAQTAWMQGVEALSYAAFASWVVTLSTRGLLPVAEVTSGFAAPYRGITAVHKGVATGKFGDPGVPGVTRDAGSTAARLRHDLPGDSGTSSEPGTPDSPENRSDRTVETPSL</sequence>
<dbReference type="Gene3D" id="1.10.3480.10">
    <property type="entry name" value="TorD-like"/>
    <property type="match status" value="1"/>
</dbReference>
<dbReference type="SUPFAM" id="SSF89155">
    <property type="entry name" value="TorD-like"/>
    <property type="match status" value="1"/>
</dbReference>
<evidence type="ECO:0000313" key="3">
    <source>
        <dbReference type="EMBL" id="SQB65506.1"/>
    </source>
</evidence>
<evidence type="ECO:0000256" key="2">
    <source>
        <dbReference type="SAM" id="MobiDB-lite"/>
    </source>
</evidence>
<dbReference type="InterPro" id="IPR020945">
    <property type="entry name" value="DMSO/NO3_reduct_chaperone"/>
</dbReference>
<keyword evidence="1" id="KW-0143">Chaperone</keyword>
<evidence type="ECO:0000256" key="1">
    <source>
        <dbReference type="ARBA" id="ARBA00023186"/>
    </source>
</evidence>
<dbReference type="Pfam" id="PF02613">
    <property type="entry name" value="Nitrate_red_del"/>
    <property type="match status" value="1"/>
</dbReference>